<keyword evidence="2" id="KW-1185">Reference proteome</keyword>
<accession>A0ACB9QXK5</accession>
<proteinExistence type="predicted"/>
<comment type="caution">
    <text evidence="1">The sequence shown here is derived from an EMBL/GenBank/DDBJ whole genome shotgun (WGS) entry which is preliminary data.</text>
</comment>
<sequence>MDSRDSIHPHHPHHHHHHPGMVVVGSTPPAYLSPGNSSHGVMSSGGGGNSGGGLMQPGFPFNSLSDQHHHQHQQHQHHQQHHHPGLESGGVFRGSGGSSGFSIESERKKRGRPRKYTPEGNIALGLGPSGSGGGGGGGGGHFDGMNTPGSGDIPVKKHRGRPPGVGKKQLNALGAGGIGFTPHVILVKAGEDIASKITSFTQQGPRTVCILSANGAVSNVTLRQPAMSVGTVSYEGRFEIISISGSFLFSEDDGNRSRNESISVSLAGSDGRVVGGIVAGMLIAAGPVQVIVGSFIADGKKLKSSAVKSEPSSFTGQGQGLNSQMSNFSAAAAAAAGSPSSHGGSGDSSDENGDSPVNRHSSGLFNDPRQQSGHGIPMYHHLWAGQASQ</sequence>
<dbReference type="Proteomes" id="UP001057402">
    <property type="component" value="Chromosome 5"/>
</dbReference>
<evidence type="ECO:0000313" key="2">
    <source>
        <dbReference type="Proteomes" id="UP001057402"/>
    </source>
</evidence>
<name>A0ACB9QXK5_9MYRT</name>
<reference evidence="2" key="1">
    <citation type="journal article" date="2023" name="Front. Plant Sci.">
        <title>Chromosomal-level genome assembly of Melastoma candidum provides insights into trichome evolution.</title>
        <authorList>
            <person name="Zhong Y."/>
            <person name="Wu W."/>
            <person name="Sun C."/>
            <person name="Zou P."/>
            <person name="Liu Y."/>
            <person name="Dai S."/>
            <person name="Zhou R."/>
        </authorList>
    </citation>
    <scope>NUCLEOTIDE SEQUENCE [LARGE SCALE GENOMIC DNA]</scope>
</reference>
<organism evidence="1 2">
    <name type="scientific">Melastoma candidum</name>
    <dbReference type="NCBI Taxonomy" id="119954"/>
    <lineage>
        <taxon>Eukaryota</taxon>
        <taxon>Viridiplantae</taxon>
        <taxon>Streptophyta</taxon>
        <taxon>Embryophyta</taxon>
        <taxon>Tracheophyta</taxon>
        <taxon>Spermatophyta</taxon>
        <taxon>Magnoliopsida</taxon>
        <taxon>eudicotyledons</taxon>
        <taxon>Gunneridae</taxon>
        <taxon>Pentapetalae</taxon>
        <taxon>rosids</taxon>
        <taxon>malvids</taxon>
        <taxon>Myrtales</taxon>
        <taxon>Melastomataceae</taxon>
        <taxon>Melastomatoideae</taxon>
        <taxon>Melastomateae</taxon>
        <taxon>Melastoma</taxon>
    </lineage>
</organism>
<protein>
    <submittedName>
        <fullName evidence="1">Uncharacterized protein</fullName>
    </submittedName>
</protein>
<dbReference type="EMBL" id="CM042884">
    <property type="protein sequence ID" value="KAI4369948.1"/>
    <property type="molecule type" value="Genomic_DNA"/>
</dbReference>
<evidence type="ECO:0000313" key="1">
    <source>
        <dbReference type="EMBL" id="KAI4369948.1"/>
    </source>
</evidence>
<gene>
    <name evidence="1" type="ORF">MLD38_018339</name>
</gene>